<dbReference type="InParanoid" id="A0A672TK01"/>
<keyword evidence="2" id="KW-1185">Reference proteome</keyword>
<protein>
    <submittedName>
        <fullName evidence="1">Uncharacterized protein</fullName>
    </submittedName>
</protein>
<organism evidence="1 2">
    <name type="scientific">Strigops habroptila</name>
    <name type="common">Kakapo</name>
    <dbReference type="NCBI Taxonomy" id="2489341"/>
    <lineage>
        <taxon>Eukaryota</taxon>
        <taxon>Metazoa</taxon>
        <taxon>Chordata</taxon>
        <taxon>Craniata</taxon>
        <taxon>Vertebrata</taxon>
        <taxon>Euteleostomi</taxon>
        <taxon>Archelosauria</taxon>
        <taxon>Archosauria</taxon>
        <taxon>Dinosauria</taxon>
        <taxon>Saurischia</taxon>
        <taxon>Theropoda</taxon>
        <taxon>Coelurosauria</taxon>
        <taxon>Aves</taxon>
        <taxon>Neognathae</taxon>
        <taxon>Neoaves</taxon>
        <taxon>Telluraves</taxon>
        <taxon>Australaves</taxon>
        <taxon>Psittaciformes</taxon>
        <taxon>Psittacidae</taxon>
        <taxon>Strigops</taxon>
    </lineage>
</organism>
<dbReference type="GeneTree" id="ENSGT01030000234856"/>
<dbReference type="Ensembl" id="ENSSHBT00005001960.1">
    <property type="protein sequence ID" value="ENSSHBP00005001613.1"/>
    <property type="gene ID" value="ENSSHBG00005001471.1"/>
</dbReference>
<dbReference type="Proteomes" id="UP000472266">
    <property type="component" value="Chromosome 1"/>
</dbReference>
<evidence type="ECO:0000313" key="2">
    <source>
        <dbReference type="Proteomes" id="UP000472266"/>
    </source>
</evidence>
<accession>A0A672TK01</accession>
<reference evidence="1 2" key="1">
    <citation type="submission" date="2019-11" db="EMBL/GenBank/DDBJ databases">
        <title>Strigops habroptila (kakapo) genome, bStrHab1, primary haplotype, v2.</title>
        <authorList>
            <person name="Jarvis E.D."/>
            <person name="Howard J."/>
            <person name="Rhie A."/>
            <person name="Phillippy A."/>
            <person name="Korlach J."/>
            <person name="Digby A."/>
            <person name="Iorns D."/>
            <person name="Eason D."/>
            <person name="Robertson B."/>
            <person name="Raemaekers T."/>
            <person name="Howe K."/>
            <person name="Lewin H."/>
            <person name="Damas J."/>
            <person name="Hastie A."/>
            <person name="Tracey A."/>
            <person name="Chow W."/>
            <person name="Fedrigo O."/>
        </authorList>
    </citation>
    <scope>NUCLEOTIDE SEQUENCE [LARGE SCALE GENOMIC DNA]</scope>
</reference>
<reference evidence="1" key="3">
    <citation type="submission" date="2025-09" db="UniProtKB">
        <authorList>
            <consortium name="Ensembl"/>
        </authorList>
    </citation>
    <scope>IDENTIFICATION</scope>
</reference>
<name>A0A672TK01_STRHB</name>
<proteinExistence type="predicted"/>
<reference evidence="1" key="2">
    <citation type="submission" date="2025-08" db="UniProtKB">
        <authorList>
            <consortium name="Ensembl"/>
        </authorList>
    </citation>
    <scope>IDENTIFICATION</scope>
</reference>
<evidence type="ECO:0000313" key="1">
    <source>
        <dbReference type="Ensembl" id="ENSSHBP00005001613.1"/>
    </source>
</evidence>
<dbReference type="AlphaFoldDB" id="A0A672TK01"/>
<sequence>LSNKASPGRLGPSLVLETYPPLSVGVKPNSVQSPTDMSRELSTVTTAASARPHFDFTMSIFPEKKNAKSWLPTSLNWKNVITLWDIMSSPQTISQGIPPRYKQDYQFSP</sequence>